<organism evidence="1 2">
    <name type="scientific">Bacillus songklensis</name>
    <dbReference type="NCBI Taxonomy" id="1069116"/>
    <lineage>
        <taxon>Bacteria</taxon>
        <taxon>Bacillati</taxon>
        <taxon>Bacillota</taxon>
        <taxon>Bacilli</taxon>
        <taxon>Bacillales</taxon>
        <taxon>Bacillaceae</taxon>
        <taxon>Bacillus</taxon>
    </lineage>
</organism>
<dbReference type="Proteomes" id="UP001595752">
    <property type="component" value="Unassembled WGS sequence"/>
</dbReference>
<gene>
    <name evidence="1" type="ORF">ACFOU2_00090</name>
</gene>
<dbReference type="RefSeq" id="WP_377911087.1">
    <property type="nucleotide sequence ID" value="NZ_JBHRZT010000001.1"/>
</dbReference>
<accession>A0ABV8AWK9</accession>
<comment type="caution">
    <text evidence="1">The sequence shown here is derived from an EMBL/GenBank/DDBJ whole genome shotgun (WGS) entry which is preliminary data.</text>
</comment>
<evidence type="ECO:0000313" key="1">
    <source>
        <dbReference type="EMBL" id="MFC3882010.1"/>
    </source>
</evidence>
<evidence type="ECO:0000313" key="2">
    <source>
        <dbReference type="Proteomes" id="UP001595752"/>
    </source>
</evidence>
<dbReference type="EMBL" id="JBHRZT010000001">
    <property type="protein sequence ID" value="MFC3882010.1"/>
    <property type="molecule type" value="Genomic_DNA"/>
</dbReference>
<reference evidence="2" key="1">
    <citation type="journal article" date="2019" name="Int. J. Syst. Evol. Microbiol.">
        <title>The Global Catalogue of Microorganisms (GCM) 10K type strain sequencing project: providing services to taxonomists for standard genome sequencing and annotation.</title>
        <authorList>
            <consortium name="The Broad Institute Genomics Platform"/>
            <consortium name="The Broad Institute Genome Sequencing Center for Infectious Disease"/>
            <person name="Wu L."/>
            <person name="Ma J."/>
        </authorList>
    </citation>
    <scope>NUCLEOTIDE SEQUENCE [LARGE SCALE GENOMIC DNA]</scope>
    <source>
        <strain evidence="2">CCUG 61889</strain>
    </source>
</reference>
<keyword evidence="2" id="KW-1185">Reference proteome</keyword>
<protein>
    <submittedName>
        <fullName evidence="1">Uncharacterized protein</fullName>
    </submittedName>
</protein>
<name>A0ABV8AWK9_9BACI</name>
<sequence length="205" mass="23997">MNSPQTRHSNNSNRTPKAKELELKIYKAVNQKSTMDVKSLLTGDKVYKKSPDGSEYTYNGRLLITITEHGKTSARAYIEKKKIKPILYAIMNHTFHQRYGIGISMNTGFEDWGRSVKDGIERGRRLKIFFTEYQQYMFQIEEGPVETTIKGGNKFKHLERKVQKYLSRDESLEFAHEVYDYIQNEEIKGLLNGRPLYTVIPRYEE</sequence>
<proteinExistence type="predicted"/>